<feature type="compositionally biased region" description="Basic and acidic residues" evidence="1">
    <location>
        <begin position="240"/>
        <end position="253"/>
    </location>
</feature>
<feature type="region of interest" description="Disordered" evidence="1">
    <location>
        <begin position="344"/>
        <end position="381"/>
    </location>
</feature>
<name>A0A1X6PCE4_PORUM</name>
<proteinExistence type="predicted"/>
<reference evidence="2 3" key="1">
    <citation type="submission" date="2017-03" db="EMBL/GenBank/DDBJ databases">
        <title>WGS assembly of Porphyra umbilicalis.</title>
        <authorList>
            <person name="Brawley S.H."/>
            <person name="Blouin N.A."/>
            <person name="Ficko-Blean E."/>
            <person name="Wheeler G.L."/>
            <person name="Lohr M."/>
            <person name="Goodson H.V."/>
            <person name="Jenkins J.W."/>
            <person name="Blaby-Haas C.E."/>
            <person name="Helliwell K.E."/>
            <person name="Chan C."/>
            <person name="Marriage T."/>
            <person name="Bhattacharya D."/>
            <person name="Klein A.S."/>
            <person name="Badis Y."/>
            <person name="Brodie J."/>
            <person name="Cao Y."/>
            <person name="Collen J."/>
            <person name="Dittami S.M."/>
            <person name="Gachon C.M."/>
            <person name="Green B.R."/>
            <person name="Karpowicz S."/>
            <person name="Kim J.W."/>
            <person name="Kudahl U."/>
            <person name="Lin S."/>
            <person name="Michel G."/>
            <person name="Mittag M."/>
            <person name="Olson B.J."/>
            <person name="Pangilinan J."/>
            <person name="Peng Y."/>
            <person name="Qiu H."/>
            <person name="Shu S."/>
            <person name="Singer J.T."/>
            <person name="Smith A.G."/>
            <person name="Sprecher B.N."/>
            <person name="Wagner V."/>
            <person name="Wang W."/>
            <person name="Wang Z.-Y."/>
            <person name="Yan J."/>
            <person name="Yarish C."/>
            <person name="Zoeuner-Riek S."/>
            <person name="Zhuang Y."/>
            <person name="Zou Y."/>
            <person name="Lindquist E.A."/>
            <person name="Grimwood J."/>
            <person name="Barry K."/>
            <person name="Rokhsar D.S."/>
            <person name="Schmutz J."/>
            <person name="Stiller J.W."/>
            <person name="Grossman A.R."/>
            <person name="Prochnik S.E."/>
        </authorList>
    </citation>
    <scope>NUCLEOTIDE SEQUENCE [LARGE SCALE GENOMIC DNA]</scope>
    <source>
        <strain evidence="2">4086291</strain>
    </source>
</reference>
<dbReference type="Proteomes" id="UP000218209">
    <property type="component" value="Unassembled WGS sequence"/>
</dbReference>
<keyword evidence="3" id="KW-1185">Reference proteome</keyword>
<dbReference type="EMBL" id="KV918811">
    <property type="protein sequence ID" value="OSX78527.1"/>
    <property type="molecule type" value="Genomic_DNA"/>
</dbReference>
<accession>A0A1X6PCE4</accession>
<gene>
    <name evidence="2" type="ORF">BU14_0107s0035</name>
</gene>
<protein>
    <recommendedName>
        <fullName evidence="4">No apical meristem-associated C-terminal domain-containing protein</fullName>
    </recommendedName>
</protein>
<evidence type="ECO:0000256" key="1">
    <source>
        <dbReference type="SAM" id="MobiDB-lite"/>
    </source>
</evidence>
<organism evidence="2 3">
    <name type="scientific">Porphyra umbilicalis</name>
    <name type="common">Purple laver</name>
    <name type="synonym">Red alga</name>
    <dbReference type="NCBI Taxonomy" id="2786"/>
    <lineage>
        <taxon>Eukaryota</taxon>
        <taxon>Rhodophyta</taxon>
        <taxon>Bangiophyceae</taxon>
        <taxon>Bangiales</taxon>
        <taxon>Bangiaceae</taxon>
        <taxon>Porphyra</taxon>
    </lineage>
</organism>
<feature type="compositionally biased region" description="Pro residues" evidence="1">
    <location>
        <begin position="1"/>
        <end position="22"/>
    </location>
</feature>
<feature type="compositionally biased region" description="Low complexity" evidence="1">
    <location>
        <begin position="219"/>
        <end position="239"/>
    </location>
</feature>
<evidence type="ECO:0000313" key="3">
    <source>
        <dbReference type="Proteomes" id="UP000218209"/>
    </source>
</evidence>
<feature type="region of interest" description="Disordered" evidence="1">
    <location>
        <begin position="1"/>
        <end position="34"/>
    </location>
</feature>
<evidence type="ECO:0008006" key="4">
    <source>
        <dbReference type="Google" id="ProtNLM"/>
    </source>
</evidence>
<feature type="region of interest" description="Disordered" evidence="1">
    <location>
        <begin position="213"/>
        <end position="269"/>
    </location>
</feature>
<dbReference type="AlphaFoldDB" id="A0A1X6PCE4"/>
<sequence>MAPTPSPPASPPFPAGPAPPLPDSDNTPKRSGKNLGWSQLELLALAETAPTVLEDAAVGNGQTAVKMGMRIRARFVERAPVNNGTETGTGSELDTRRWLARTGRACKKRWDMVKVACTVYEQAVDFVTAARVTGNPKPEELQRCHLACYNTHQDGKGMGSRTKHLTAIAMDKHYPVGDPFEFFHCWEYLSENTNLLVTGAVIGDPVAEVGAGGAGGDGQAAAPPVAGPPVVGAADAAPPRQERPQGVKAAKVEKGRKRKLNGTDDGEDKEASAIIARMDKIADSLDMEAKRKKESDQHHRRVQADKLALGASNALYAGVTLTLPQRVTALNELRKQYLHEAAGVVEDGGERGGGAGAGDGTEASVPAPSSPDVNRESDRTQ</sequence>
<evidence type="ECO:0000313" key="2">
    <source>
        <dbReference type="EMBL" id="OSX78527.1"/>
    </source>
</evidence>